<evidence type="ECO:0000256" key="14">
    <source>
        <dbReference type="ARBA" id="ARBA00023026"/>
    </source>
</evidence>
<dbReference type="PROSITE" id="PS50113">
    <property type="entry name" value="PAC"/>
    <property type="match status" value="2"/>
</dbReference>
<dbReference type="FunFam" id="3.30.450.20:FF:000155">
    <property type="entry name" value="Sensor histidine kinase TodS"/>
    <property type="match status" value="1"/>
</dbReference>
<dbReference type="SMART" id="SM00086">
    <property type="entry name" value="PAC"/>
    <property type="match status" value="3"/>
</dbReference>
<dbReference type="SUPFAM" id="SSF55785">
    <property type="entry name" value="PYP-like sensor domain (PAS domain)"/>
    <property type="match status" value="3"/>
</dbReference>
<dbReference type="Gene3D" id="3.30.565.10">
    <property type="entry name" value="Histidine kinase-like ATPase, C-terminal domain"/>
    <property type="match status" value="1"/>
</dbReference>
<dbReference type="EMBL" id="AWFF01000039">
    <property type="protein sequence ID" value="KCZ54304.1"/>
    <property type="molecule type" value="Genomic_DNA"/>
</dbReference>
<reference evidence="18 19" key="1">
    <citation type="journal article" date="2014" name="Antonie Van Leeuwenhoek">
        <title>Hyphomonas beringensis sp. nov. and Hyphomonas chukchiensis sp. nov., isolated from surface seawater of the Bering Sea and Chukchi Sea.</title>
        <authorList>
            <person name="Li C."/>
            <person name="Lai Q."/>
            <person name="Li G."/>
            <person name="Dong C."/>
            <person name="Wang J."/>
            <person name="Liao Y."/>
            <person name="Shao Z."/>
        </authorList>
    </citation>
    <scope>NUCLEOTIDE SEQUENCE [LARGE SCALE GENOMIC DNA]</scope>
    <source>
        <strain evidence="18 19">25B14_1</strain>
    </source>
</reference>
<evidence type="ECO:0000256" key="6">
    <source>
        <dbReference type="ARBA" id="ARBA00022630"/>
    </source>
</evidence>
<dbReference type="InterPro" id="IPR001610">
    <property type="entry name" value="PAC"/>
</dbReference>
<dbReference type="PANTHER" id="PTHR41523">
    <property type="entry name" value="TWO-COMPONENT SYSTEM SENSOR PROTEIN"/>
    <property type="match status" value="1"/>
</dbReference>
<keyword evidence="13" id="KW-0157">Chromophore</keyword>
<dbReference type="CDD" id="cd00130">
    <property type="entry name" value="PAS"/>
    <property type="match status" value="3"/>
</dbReference>
<feature type="domain" description="PAS" evidence="16">
    <location>
        <begin position="287"/>
        <end position="361"/>
    </location>
</feature>
<dbReference type="PATRIC" id="fig|1280946.3.peg.1972"/>
<evidence type="ECO:0000256" key="12">
    <source>
        <dbReference type="ARBA" id="ARBA00022840"/>
    </source>
</evidence>
<keyword evidence="4" id="KW-0597">Phosphoprotein</keyword>
<evidence type="ECO:0000256" key="1">
    <source>
        <dbReference type="ARBA" id="ARBA00000085"/>
    </source>
</evidence>
<dbReference type="GO" id="GO:0009881">
    <property type="term" value="F:photoreceptor activity"/>
    <property type="evidence" value="ECO:0007669"/>
    <property type="project" value="UniProtKB-KW"/>
</dbReference>
<comment type="catalytic activity">
    <reaction evidence="1">
        <text>ATP + protein L-histidine = ADP + protein N-phospho-L-histidine.</text>
        <dbReference type="EC" id="2.7.13.3"/>
    </reaction>
</comment>
<evidence type="ECO:0000256" key="5">
    <source>
        <dbReference type="ARBA" id="ARBA00022606"/>
    </source>
</evidence>
<protein>
    <recommendedName>
        <fullName evidence="2">histidine kinase</fullName>
        <ecNumber evidence="2">2.7.13.3</ecNumber>
    </recommendedName>
</protein>
<dbReference type="PANTHER" id="PTHR41523:SF8">
    <property type="entry name" value="ETHYLENE RESPONSE SENSOR PROTEIN"/>
    <property type="match status" value="1"/>
</dbReference>
<dbReference type="NCBIfam" id="TIGR00229">
    <property type="entry name" value="sensory_box"/>
    <property type="match status" value="2"/>
</dbReference>
<dbReference type="GO" id="GO:0004673">
    <property type="term" value="F:protein histidine kinase activity"/>
    <property type="evidence" value="ECO:0007669"/>
    <property type="project" value="UniProtKB-EC"/>
</dbReference>
<dbReference type="Pfam" id="PF08448">
    <property type="entry name" value="PAS_4"/>
    <property type="match status" value="2"/>
</dbReference>
<keyword evidence="7" id="KW-0288">FMN</keyword>
<dbReference type="InterPro" id="IPR036890">
    <property type="entry name" value="HATPase_C_sf"/>
</dbReference>
<dbReference type="Gene3D" id="3.30.450.20">
    <property type="entry name" value="PAS domain"/>
    <property type="match status" value="3"/>
</dbReference>
<evidence type="ECO:0000256" key="3">
    <source>
        <dbReference type="ARBA" id="ARBA00022543"/>
    </source>
</evidence>
<evidence type="ECO:0000256" key="9">
    <source>
        <dbReference type="ARBA" id="ARBA00022737"/>
    </source>
</evidence>
<dbReference type="InterPro" id="IPR013656">
    <property type="entry name" value="PAS_4"/>
</dbReference>
<dbReference type="GO" id="GO:0005524">
    <property type="term" value="F:ATP binding"/>
    <property type="evidence" value="ECO:0007669"/>
    <property type="project" value="UniProtKB-KW"/>
</dbReference>
<feature type="domain" description="PAC" evidence="17">
    <location>
        <begin position="105"/>
        <end position="157"/>
    </location>
</feature>
<dbReference type="Proteomes" id="UP000027037">
    <property type="component" value="Unassembled WGS sequence"/>
</dbReference>
<dbReference type="Pfam" id="PF07536">
    <property type="entry name" value="HWE_HK"/>
    <property type="match status" value="1"/>
</dbReference>
<dbReference type="eggNOG" id="COG2202">
    <property type="taxonomic scope" value="Bacteria"/>
</dbReference>
<evidence type="ECO:0000256" key="4">
    <source>
        <dbReference type="ARBA" id="ARBA00022553"/>
    </source>
</evidence>
<evidence type="ECO:0000256" key="11">
    <source>
        <dbReference type="ARBA" id="ARBA00022777"/>
    </source>
</evidence>
<dbReference type="eggNOG" id="COG3920">
    <property type="taxonomic scope" value="Bacteria"/>
</dbReference>
<evidence type="ECO:0000256" key="15">
    <source>
        <dbReference type="ARBA" id="ARBA00023170"/>
    </source>
</evidence>
<keyword evidence="3" id="KW-0600">Photoreceptor protein</keyword>
<gene>
    <name evidence="18" type="ORF">HY29_14810</name>
</gene>
<proteinExistence type="predicted"/>
<keyword evidence="12" id="KW-0067">ATP-binding</keyword>
<dbReference type="InterPro" id="IPR011102">
    <property type="entry name" value="Sig_transdc_His_kinase_HWE"/>
</dbReference>
<dbReference type="InterPro" id="IPR000700">
    <property type="entry name" value="PAS-assoc_C"/>
</dbReference>
<evidence type="ECO:0000256" key="13">
    <source>
        <dbReference type="ARBA" id="ARBA00022991"/>
    </source>
</evidence>
<comment type="caution">
    <text evidence="18">The sequence shown here is derived from an EMBL/GenBank/DDBJ whole genome shotgun (WGS) entry which is preliminary data.</text>
</comment>
<dbReference type="InterPro" id="IPR013655">
    <property type="entry name" value="PAS_fold_3"/>
</dbReference>
<dbReference type="SMART" id="SM00911">
    <property type="entry name" value="HWE_HK"/>
    <property type="match status" value="1"/>
</dbReference>
<keyword evidence="14" id="KW-0843">Virulence</keyword>
<name>A0A062UCI8_9PROT</name>
<dbReference type="InterPro" id="IPR035965">
    <property type="entry name" value="PAS-like_dom_sf"/>
</dbReference>
<accession>A0A062UCI8</accession>
<keyword evidence="11" id="KW-0418">Kinase</keyword>
<dbReference type="STRING" id="1280946.HY29_14810"/>
<keyword evidence="5" id="KW-0716">Sensory transduction</keyword>
<feature type="domain" description="PAS" evidence="16">
    <location>
        <begin position="31"/>
        <end position="101"/>
    </location>
</feature>
<dbReference type="AlphaFoldDB" id="A0A062UCI8"/>
<feature type="domain" description="PAC" evidence="17">
    <location>
        <begin position="363"/>
        <end position="415"/>
    </location>
</feature>
<keyword evidence="15" id="KW-0675">Receptor</keyword>
<evidence type="ECO:0000256" key="8">
    <source>
        <dbReference type="ARBA" id="ARBA00022679"/>
    </source>
</evidence>
<evidence type="ECO:0000256" key="2">
    <source>
        <dbReference type="ARBA" id="ARBA00012438"/>
    </source>
</evidence>
<evidence type="ECO:0000313" key="19">
    <source>
        <dbReference type="Proteomes" id="UP000027037"/>
    </source>
</evidence>
<evidence type="ECO:0000313" key="18">
    <source>
        <dbReference type="EMBL" id="KCZ54304.1"/>
    </source>
</evidence>
<dbReference type="InterPro" id="IPR000014">
    <property type="entry name" value="PAS"/>
</dbReference>
<evidence type="ECO:0000259" key="17">
    <source>
        <dbReference type="PROSITE" id="PS50113"/>
    </source>
</evidence>
<keyword evidence="10" id="KW-0547">Nucleotide-binding</keyword>
<keyword evidence="8" id="KW-0808">Transferase</keyword>
<organism evidence="18 19">
    <name type="scientific">Hyphomonas beringensis</name>
    <dbReference type="NCBI Taxonomy" id="1280946"/>
    <lineage>
        <taxon>Bacteria</taxon>
        <taxon>Pseudomonadati</taxon>
        <taxon>Pseudomonadota</taxon>
        <taxon>Alphaproteobacteria</taxon>
        <taxon>Hyphomonadales</taxon>
        <taxon>Hyphomonadaceae</taxon>
        <taxon>Hyphomonas</taxon>
    </lineage>
</organism>
<sequence length="610" mass="68571">MRFPDSFIRLFLHMPSSYAHNMSFSPMMEEGDILYRNAFENAAVGIAYISPEGQWLRMNKRVAEMFGYTPAELEALRFQDITHPEDLDTNLDFLKEVREGRREGYKLEKRYFHKAGHIVWVNLSVSCIRDTEGKVRYFISVLDDITEQKRVRQALDESEARFRGYQQTSPDGFMLLHSLRDQANEIVDFVWDFVNPAGEMISRQSKADLIGARLLEVMPSNRSLGLFDAYKKVVETGETWQGEISYPRQTHGIVWLRITAAKVDDGFAVSFQDITEHKDAEIRLRESQDRQRRILDNVVALVGLLRPDGTVLESNKPSLMAGGLQRQDVVGKKFWECAWWSYDPDVQASIRDAVMRAAAGEQMRFDVEICGADGKRIPVDFQLAPCFDEAGRVTEIIPSGIDITERKLAESQREMLVRELSHRVKNSLAMVQAIASHTMHVESSIEAFRESFSGRLRAIAACHDLLIATTRSSANVAQLVSEQVSPYTSPQAERVTMSGPPIILGPEASYAFGLILHELATNAVKYGAWSNETGSVSVSWSAKLGKDGRTEVIVDWRERGGPKASPPERKGFGSVLIEESLSHSLGGQAHIEYAEEGLNARFQFPVEGVA</sequence>
<dbReference type="EC" id="2.7.13.3" evidence="2"/>
<dbReference type="PROSITE" id="PS50112">
    <property type="entry name" value="PAS"/>
    <property type="match status" value="2"/>
</dbReference>
<keyword evidence="19" id="KW-1185">Reference proteome</keyword>
<evidence type="ECO:0000259" key="16">
    <source>
        <dbReference type="PROSITE" id="PS50112"/>
    </source>
</evidence>
<dbReference type="SMART" id="SM00091">
    <property type="entry name" value="PAS"/>
    <property type="match status" value="3"/>
</dbReference>
<evidence type="ECO:0000256" key="7">
    <source>
        <dbReference type="ARBA" id="ARBA00022643"/>
    </source>
</evidence>
<keyword evidence="9" id="KW-0677">Repeat</keyword>
<dbReference type="Pfam" id="PF08447">
    <property type="entry name" value="PAS_3"/>
    <property type="match status" value="1"/>
</dbReference>
<evidence type="ECO:0000256" key="10">
    <source>
        <dbReference type="ARBA" id="ARBA00022741"/>
    </source>
</evidence>
<keyword evidence="6" id="KW-0285">Flavoprotein</keyword>